<dbReference type="RefSeq" id="WP_123235178.1">
    <property type="nucleotide sequence ID" value="NZ_RJSG01000003.1"/>
</dbReference>
<accession>A0A3N0DPN2</accession>
<reference evidence="1 2" key="1">
    <citation type="submission" date="2018-11" db="EMBL/GenBank/DDBJ databases">
        <authorList>
            <person name="Li F."/>
        </authorList>
    </citation>
    <scope>NUCLEOTIDE SEQUENCE [LARGE SCALE GENOMIC DNA]</scope>
    <source>
        <strain evidence="1 2">KIS18-7</strain>
    </source>
</reference>
<organism evidence="1 2">
    <name type="scientific">Nocardioides marmorisolisilvae</name>
    <dbReference type="NCBI Taxonomy" id="1542737"/>
    <lineage>
        <taxon>Bacteria</taxon>
        <taxon>Bacillati</taxon>
        <taxon>Actinomycetota</taxon>
        <taxon>Actinomycetes</taxon>
        <taxon>Propionibacteriales</taxon>
        <taxon>Nocardioidaceae</taxon>
        <taxon>Nocardioides</taxon>
    </lineage>
</organism>
<evidence type="ECO:0000313" key="2">
    <source>
        <dbReference type="Proteomes" id="UP000277094"/>
    </source>
</evidence>
<dbReference type="AlphaFoldDB" id="A0A3N0DPN2"/>
<name>A0A3N0DPN2_9ACTN</name>
<dbReference type="EMBL" id="RJSG01000003">
    <property type="protein sequence ID" value="RNL77592.1"/>
    <property type="molecule type" value="Genomic_DNA"/>
</dbReference>
<evidence type="ECO:0000313" key="1">
    <source>
        <dbReference type="EMBL" id="RNL77592.1"/>
    </source>
</evidence>
<protein>
    <submittedName>
        <fullName evidence="1">Uncharacterized protein</fullName>
    </submittedName>
</protein>
<keyword evidence="2" id="KW-1185">Reference proteome</keyword>
<gene>
    <name evidence="1" type="ORF">EFL95_16415</name>
</gene>
<dbReference type="Proteomes" id="UP000277094">
    <property type="component" value="Unassembled WGS sequence"/>
</dbReference>
<proteinExistence type="predicted"/>
<sequence length="116" mass="12405">MGLNPGTTLRLEISDPFELSQVLECEVISVDSFVSGASVETILVRLSNSLEWQGRRYDYIAVRGRQSPGIVDELVLGQTIECSGVGAGEALCTSTASQAFEGWRGGLAVRANARLT</sequence>
<comment type="caution">
    <text evidence="1">The sequence shown here is derived from an EMBL/GenBank/DDBJ whole genome shotgun (WGS) entry which is preliminary data.</text>
</comment>